<dbReference type="RefSeq" id="XP_004504383.1">
    <property type="nucleotide sequence ID" value="XM_004504326.3"/>
</dbReference>
<dbReference type="GeneID" id="101499602"/>
<dbReference type="KEGG" id="cam:101499602"/>
<organism evidence="2 3">
    <name type="scientific">Cicer arietinum</name>
    <name type="common">Chickpea</name>
    <name type="synonym">Garbanzo</name>
    <dbReference type="NCBI Taxonomy" id="3827"/>
    <lineage>
        <taxon>Eukaryota</taxon>
        <taxon>Viridiplantae</taxon>
        <taxon>Streptophyta</taxon>
        <taxon>Embryophyta</taxon>
        <taxon>Tracheophyta</taxon>
        <taxon>Spermatophyta</taxon>
        <taxon>Magnoliopsida</taxon>
        <taxon>eudicotyledons</taxon>
        <taxon>Gunneridae</taxon>
        <taxon>Pentapetalae</taxon>
        <taxon>rosids</taxon>
        <taxon>fabids</taxon>
        <taxon>Fabales</taxon>
        <taxon>Fabaceae</taxon>
        <taxon>Papilionoideae</taxon>
        <taxon>50 kb inversion clade</taxon>
        <taxon>NPAAA clade</taxon>
        <taxon>Hologalegina</taxon>
        <taxon>IRL clade</taxon>
        <taxon>Cicereae</taxon>
        <taxon>Cicer</taxon>
    </lineage>
</organism>
<sequence>MDNQDQRRTHIPGNENHGVHVCNKCGWLYPNPHPSAKNRRAHKKICGTIQGYKLDLSQEQTLFNASDDDHKTPPSLVVSGSNNEKGNDGMNELLGSTKFSRAMTMRSEDDVFSDAAAEFSDTGVKDRLQQQDSLDSGTDVERINKKEQTHSDYSEYKDCSAADMSPLIVNSSNDCQIENPEILQNENVEAGNIVGLQGQLSGSSSVDPLTSSVADLNTEELCIVYGDGFSGLSSDEVKSERDMVEIVESTDDIVGETCEGASEIVVSNSVFLDHEVGNLEEKKGSEFLILLSQNELPLEVNSSIITNEAQEESACAVQFTTCRDVEVLQEKEDMNINIDPLHVHDDTLDVAYPQSESLKCEEDITKEDNFHFNTSQLSDRSGVLSSDMHVIGSNTETEDILAEDFADASVVELATETYQRSHEIGASMKTEMNENYFSDERGSDDINENSQPEGSLIVTSNESRKEVSVGSARTININNTSDHVKTTTEINDVSVDGRDVGANVENGTEIILKDFQPCDLLQSEVEQSNDLRKNNSDDASEMGKIERGITDAQCKEMPKSANSDFESPVISDVVIDGPARKSNGTNIDPVSAIIEDEINSNIKLYEECKTFAGTAADSHETREVQLLVKATEDLPGKHTSHSSTNTETSALHDSAFEDNSGREPDGKVSSITDVPLPFEDQSINNLVKPSSLRNDASVESGSQRDSLDGNWGSGSVFSTLSDAPAVIDAKTLPSTGLLASTEAGNSNSNLPQAAPADRQLSGKSETFELPSFTTLVESIRVATSPKGAAASEVHSSQQSNSTSQAGWFPTLNQVINVPEGKKKNEEITAKVRNWSSSKEHTPLKSLLGEAINSNNAKSLKMEENNGSGLTTVNSILGPESPSSQVLKGEAANEWNSPARYPANIKREKRKLKSRPFWIQLVCCTTVDPQRR</sequence>
<accession>A0A1S2YGA9</accession>
<dbReference type="PANTHER" id="PTHR35746">
    <property type="entry name" value="PENTATRICOPEPTIDE REPEAT (PPR) SUPERFAMILY PROTEIN"/>
    <property type="match status" value="1"/>
</dbReference>
<reference evidence="2" key="1">
    <citation type="journal article" date="2013" name="Nat. Biotechnol.">
        <title>Draft genome sequence of chickpea (Cicer arietinum) provides a resource for trait improvement.</title>
        <authorList>
            <person name="Varshney R.K."/>
            <person name="Song C."/>
            <person name="Saxena R.K."/>
            <person name="Azam S."/>
            <person name="Yu S."/>
            <person name="Sharpe A.G."/>
            <person name="Cannon S."/>
            <person name="Baek J."/>
            <person name="Rosen B.D."/>
            <person name="Tar'an B."/>
            <person name="Millan T."/>
            <person name="Zhang X."/>
            <person name="Ramsay L.D."/>
            <person name="Iwata A."/>
            <person name="Wang Y."/>
            <person name="Nelson W."/>
            <person name="Farmer A.D."/>
            <person name="Gaur P.M."/>
            <person name="Soderlund C."/>
            <person name="Penmetsa R.V."/>
            <person name="Xu C."/>
            <person name="Bharti A.K."/>
            <person name="He W."/>
            <person name="Winter P."/>
            <person name="Zhao S."/>
            <person name="Hane J.K."/>
            <person name="Carrasquilla-Garcia N."/>
            <person name="Condie J.A."/>
            <person name="Upadhyaya H.D."/>
            <person name="Luo M.C."/>
            <person name="Thudi M."/>
            <person name="Gowda C.L."/>
            <person name="Singh N.P."/>
            <person name="Lichtenzveig J."/>
            <person name="Gali K.K."/>
            <person name="Rubio J."/>
            <person name="Nadarajan N."/>
            <person name="Dolezel J."/>
            <person name="Bansal K.C."/>
            <person name="Xu X."/>
            <person name="Edwards D."/>
            <person name="Zhang G."/>
            <person name="Kahl G."/>
            <person name="Gil J."/>
            <person name="Singh K.B."/>
            <person name="Datta S.K."/>
            <person name="Jackson S.A."/>
            <person name="Wang J."/>
            <person name="Cook D.R."/>
        </authorList>
    </citation>
    <scope>NUCLEOTIDE SEQUENCE [LARGE SCALE GENOMIC DNA]</scope>
    <source>
        <strain evidence="2">cv. CDC Frontier</strain>
    </source>
</reference>
<feature type="region of interest" description="Disordered" evidence="1">
    <location>
        <begin position="738"/>
        <end position="760"/>
    </location>
</feature>
<gene>
    <name evidence="3" type="primary">LOC101499602</name>
</gene>
<dbReference type="PANTHER" id="PTHR35746:SF1">
    <property type="entry name" value="PENTATRICOPEPTIDE REPEAT (PPR) SUPERFAMILY PROTEIN"/>
    <property type="match status" value="1"/>
</dbReference>
<dbReference type="PaxDb" id="3827-XP_004504383.1"/>
<dbReference type="eggNOG" id="KOG4197">
    <property type="taxonomic scope" value="Eukaryota"/>
</dbReference>
<protein>
    <submittedName>
        <fullName evidence="3">Uncharacterized protein LOC101499602 isoform X1</fullName>
    </submittedName>
</protein>
<keyword evidence="2" id="KW-1185">Reference proteome</keyword>
<dbReference type="OrthoDB" id="1939753at2759"/>
<reference evidence="3" key="2">
    <citation type="submission" date="2025-08" db="UniProtKB">
        <authorList>
            <consortium name="RefSeq"/>
        </authorList>
    </citation>
    <scope>IDENTIFICATION</scope>
    <source>
        <tissue evidence="3">Etiolated seedlings</tissue>
    </source>
</reference>
<feature type="compositionally biased region" description="Polar residues" evidence="1">
    <location>
        <begin position="681"/>
        <end position="704"/>
    </location>
</feature>
<dbReference type="AlphaFoldDB" id="A0A1S2YGA9"/>
<proteinExistence type="predicted"/>
<dbReference type="Proteomes" id="UP000087171">
    <property type="component" value="Chromosome Ca6"/>
</dbReference>
<evidence type="ECO:0000256" key="1">
    <source>
        <dbReference type="SAM" id="MobiDB-lite"/>
    </source>
</evidence>
<feature type="compositionally biased region" description="Polar residues" evidence="1">
    <location>
        <begin position="738"/>
        <end position="751"/>
    </location>
</feature>
<evidence type="ECO:0000313" key="3">
    <source>
        <dbReference type="RefSeq" id="XP_004504383.1"/>
    </source>
</evidence>
<feature type="region of interest" description="Disordered" evidence="1">
    <location>
        <begin position="631"/>
        <end position="710"/>
    </location>
</feature>
<name>A0A1S2YGA9_CICAR</name>
<feature type="region of interest" description="Disordered" evidence="1">
    <location>
        <begin position="64"/>
        <end position="89"/>
    </location>
</feature>
<evidence type="ECO:0000313" key="2">
    <source>
        <dbReference type="Proteomes" id="UP000087171"/>
    </source>
</evidence>